<evidence type="ECO:0000313" key="2">
    <source>
        <dbReference type="Proteomes" id="UP000008909"/>
    </source>
</evidence>
<name>G7YLY7_CLOSI</name>
<dbReference type="EMBL" id="DF143669">
    <property type="protein sequence ID" value="GAA53968.1"/>
    <property type="molecule type" value="Genomic_DNA"/>
</dbReference>
<dbReference type="Proteomes" id="UP000008909">
    <property type="component" value="Unassembled WGS sequence"/>
</dbReference>
<gene>
    <name evidence="1" type="ORF">CLF_111772</name>
</gene>
<reference evidence="1" key="1">
    <citation type="journal article" date="2011" name="Genome Biol.">
        <title>The draft genome of the carcinogenic human liver fluke Clonorchis sinensis.</title>
        <authorList>
            <person name="Wang X."/>
            <person name="Chen W."/>
            <person name="Huang Y."/>
            <person name="Sun J."/>
            <person name="Men J."/>
            <person name="Liu H."/>
            <person name="Luo F."/>
            <person name="Guo L."/>
            <person name="Lv X."/>
            <person name="Deng C."/>
            <person name="Zhou C."/>
            <person name="Fan Y."/>
            <person name="Li X."/>
            <person name="Huang L."/>
            <person name="Hu Y."/>
            <person name="Liang C."/>
            <person name="Hu X."/>
            <person name="Xu J."/>
            <person name="Yu X."/>
        </authorList>
    </citation>
    <scope>NUCLEOTIDE SEQUENCE [LARGE SCALE GENOMIC DNA]</scope>
    <source>
        <strain evidence="1">Henan</strain>
    </source>
</reference>
<organism evidence="1 2">
    <name type="scientific">Clonorchis sinensis</name>
    <name type="common">Chinese liver fluke</name>
    <dbReference type="NCBI Taxonomy" id="79923"/>
    <lineage>
        <taxon>Eukaryota</taxon>
        <taxon>Metazoa</taxon>
        <taxon>Spiralia</taxon>
        <taxon>Lophotrochozoa</taxon>
        <taxon>Platyhelminthes</taxon>
        <taxon>Trematoda</taxon>
        <taxon>Digenea</taxon>
        <taxon>Opisthorchiida</taxon>
        <taxon>Opisthorchiata</taxon>
        <taxon>Opisthorchiidae</taxon>
        <taxon>Clonorchis</taxon>
    </lineage>
</organism>
<keyword evidence="2" id="KW-1185">Reference proteome</keyword>
<proteinExistence type="predicted"/>
<protein>
    <submittedName>
        <fullName evidence="1">Uncharacterized protein</fullName>
    </submittedName>
</protein>
<evidence type="ECO:0000313" key="1">
    <source>
        <dbReference type="EMBL" id="GAA53968.1"/>
    </source>
</evidence>
<accession>G7YLY7</accession>
<dbReference type="AlphaFoldDB" id="G7YLY7"/>
<sequence length="178" mass="20182">MLEKICVTKVLRLTTNLVRRFANRPSIECDGVQEVWMKDQAVGSQENRGDSCSDVLLLCNVLKHLDLDFSLKREIQQGSRRVFRQNQIGMQTISTVTNLSINNGSFGHSVYWLFSRTRLRASSIFLAGGPAWVPTTPAEDQCLRSELEYTGKVEQTRIFRKTRPLRLAAAQVNRGVPK</sequence>
<reference key="2">
    <citation type="submission" date="2011-10" db="EMBL/GenBank/DDBJ databases">
        <title>The genome and transcriptome sequence of Clonorchis sinensis provide insights into the carcinogenic liver fluke.</title>
        <authorList>
            <person name="Wang X."/>
            <person name="Huang Y."/>
            <person name="Chen W."/>
            <person name="Liu H."/>
            <person name="Guo L."/>
            <person name="Chen Y."/>
            <person name="Luo F."/>
            <person name="Zhou W."/>
            <person name="Sun J."/>
            <person name="Mao Q."/>
            <person name="Liang P."/>
            <person name="Zhou C."/>
            <person name="Tian Y."/>
            <person name="Men J."/>
            <person name="Lv X."/>
            <person name="Huang L."/>
            <person name="Zhou J."/>
            <person name="Hu Y."/>
            <person name="Li R."/>
            <person name="Zhang F."/>
            <person name="Lei H."/>
            <person name="Li X."/>
            <person name="Hu X."/>
            <person name="Liang C."/>
            <person name="Xu J."/>
            <person name="Wu Z."/>
            <person name="Yu X."/>
        </authorList>
    </citation>
    <scope>NUCLEOTIDE SEQUENCE</scope>
    <source>
        <strain>Henan</strain>
    </source>
</reference>